<reference evidence="3 4" key="1">
    <citation type="submission" date="2016-10" db="EMBL/GenBank/DDBJ databases">
        <authorList>
            <person name="Varghese N."/>
            <person name="Submissions S."/>
        </authorList>
    </citation>
    <scope>NUCLEOTIDE SEQUENCE [LARGE SCALE GENOMIC DNA]</scope>
    <source>
        <strain evidence="3 4">DSM 18839</strain>
    </source>
</reference>
<sequence length="246" mass="26645">MRIAAIADIHGNHLALQAVLADIARVGVDLTVNLGDHLSAPLEAGKTADLLLATDMISIRGNHDRWILEKTPQQMGASDRWAHDQLTEAHKTWLAALPATRTVEDRIFLCHGTPADDTTYWLERVLDGGMTMNRIDAIEAAASGIDVPLLLCAHSHIPRAVRLSDGRLVVNPGSVGCPGYEDPTPPNPHVMQAGTPDAAYAILEEAGGRWSVTFRQVPYDNQAMSRLAAERGNKAWASALDSGWIR</sequence>
<protein>
    <submittedName>
        <fullName evidence="3">Phosphoesterase, MJ0936 family</fullName>
    </submittedName>
</protein>
<evidence type="ECO:0000256" key="1">
    <source>
        <dbReference type="ARBA" id="ARBA00008950"/>
    </source>
</evidence>
<comment type="similarity">
    <text evidence="1">Belongs to the metallophosphoesterase superfamily. YfcE family.</text>
</comment>
<keyword evidence="4" id="KW-1185">Reference proteome</keyword>
<dbReference type="AlphaFoldDB" id="A0A8G2BF33"/>
<dbReference type="InterPro" id="IPR024654">
    <property type="entry name" value="Calcineurin-like_PHP_lpxH"/>
</dbReference>
<proteinExistence type="inferred from homology"/>
<dbReference type="Proteomes" id="UP000198615">
    <property type="component" value="Unassembled WGS sequence"/>
</dbReference>
<dbReference type="InterPro" id="IPR011152">
    <property type="entry name" value="Pesterase_MJ0912"/>
</dbReference>
<dbReference type="OrthoDB" id="9813918at2"/>
<evidence type="ECO:0000313" key="4">
    <source>
        <dbReference type="Proteomes" id="UP000198615"/>
    </source>
</evidence>
<dbReference type="PANTHER" id="PTHR42850:SF2">
    <property type="entry name" value="BLL5683 PROTEIN"/>
    <property type="match status" value="1"/>
</dbReference>
<accession>A0A8G2BF33</accession>
<dbReference type="EMBL" id="FNBW01000002">
    <property type="protein sequence ID" value="SDF29010.1"/>
    <property type="molecule type" value="Genomic_DNA"/>
</dbReference>
<organism evidence="3 4">
    <name type="scientific">Thalassobaculum litoreum DSM 18839</name>
    <dbReference type="NCBI Taxonomy" id="1123362"/>
    <lineage>
        <taxon>Bacteria</taxon>
        <taxon>Pseudomonadati</taxon>
        <taxon>Pseudomonadota</taxon>
        <taxon>Alphaproteobacteria</taxon>
        <taxon>Rhodospirillales</taxon>
        <taxon>Thalassobaculaceae</taxon>
        <taxon>Thalassobaculum</taxon>
    </lineage>
</organism>
<evidence type="ECO:0000313" key="3">
    <source>
        <dbReference type="EMBL" id="SDF29010.1"/>
    </source>
</evidence>
<dbReference type="GO" id="GO:0005737">
    <property type="term" value="C:cytoplasm"/>
    <property type="evidence" value="ECO:0007669"/>
    <property type="project" value="TreeGrafter"/>
</dbReference>
<gene>
    <name evidence="3" type="ORF">SAMN05660686_00912</name>
</gene>
<dbReference type="InterPro" id="IPR029052">
    <property type="entry name" value="Metallo-depent_PP-like"/>
</dbReference>
<dbReference type="PANTHER" id="PTHR42850">
    <property type="entry name" value="METALLOPHOSPHOESTERASE"/>
    <property type="match status" value="1"/>
</dbReference>
<dbReference type="Gene3D" id="3.60.21.10">
    <property type="match status" value="1"/>
</dbReference>
<evidence type="ECO:0000259" key="2">
    <source>
        <dbReference type="Pfam" id="PF12850"/>
    </source>
</evidence>
<comment type="caution">
    <text evidence="3">The sequence shown here is derived from an EMBL/GenBank/DDBJ whole genome shotgun (WGS) entry which is preliminary data.</text>
</comment>
<dbReference type="GO" id="GO:0016791">
    <property type="term" value="F:phosphatase activity"/>
    <property type="evidence" value="ECO:0007669"/>
    <property type="project" value="TreeGrafter"/>
</dbReference>
<dbReference type="PIRSF" id="PIRSF000883">
    <property type="entry name" value="Pesterase_MJ0912"/>
    <property type="match status" value="1"/>
</dbReference>
<name>A0A8G2BF33_9PROT</name>
<dbReference type="InterPro" id="IPR050126">
    <property type="entry name" value="Ap4A_hydrolase"/>
</dbReference>
<dbReference type="Pfam" id="PF12850">
    <property type="entry name" value="Metallophos_2"/>
    <property type="match status" value="1"/>
</dbReference>
<feature type="domain" description="Calcineurin-like phosphoesterase" evidence="2">
    <location>
        <begin position="1"/>
        <end position="180"/>
    </location>
</feature>
<dbReference type="SUPFAM" id="SSF56300">
    <property type="entry name" value="Metallo-dependent phosphatases"/>
    <property type="match status" value="1"/>
</dbReference>
<dbReference type="RefSeq" id="WP_093148464.1">
    <property type="nucleotide sequence ID" value="NZ_FNBW01000002.1"/>
</dbReference>